<evidence type="ECO:0000313" key="8">
    <source>
        <dbReference type="EMBL" id="EYU31275.1"/>
    </source>
</evidence>
<evidence type="ECO:0008006" key="10">
    <source>
        <dbReference type="Google" id="ProtNLM"/>
    </source>
</evidence>
<evidence type="ECO:0000313" key="9">
    <source>
        <dbReference type="Proteomes" id="UP000030748"/>
    </source>
</evidence>
<feature type="transmembrane region" description="Helical" evidence="7">
    <location>
        <begin position="399"/>
        <end position="422"/>
    </location>
</feature>
<reference evidence="8 9" key="1">
    <citation type="journal article" date="2013" name="Proc. Natl. Acad. Sci. U.S.A.">
        <title>Fine-scale variation in meiotic recombination in Mimulus inferred from population shotgun sequencing.</title>
        <authorList>
            <person name="Hellsten U."/>
            <person name="Wright K.M."/>
            <person name="Jenkins J."/>
            <person name="Shu S."/>
            <person name="Yuan Y."/>
            <person name="Wessler S.R."/>
            <person name="Schmutz J."/>
            <person name="Willis J.H."/>
            <person name="Rokhsar D.S."/>
        </authorList>
    </citation>
    <scope>NUCLEOTIDE SEQUENCE [LARGE SCALE GENOMIC DNA]</scope>
    <source>
        <strain evidence="9">cv. DUN x IM62</strain>
    </source>
</reference>
<dbReference type="PANTHER" id="PTHR10332">
    <property type="entry name" value="EQUILIBRATIVE NUCLEOSIDE TRANSPORTER"/>
    <property type="match status" value="1"/>
</dbReference>
<dbReference type="GO" id="GO:0005886">
    <property type="term" value="C:plasma membrane"/>
    <property type="evidence" value="ECO:0000318"/>
    <property type="project" value="GO_Central"/>
</dbReference>
<dbReference type="PIRSF" id="PIRSF016379">
    <property type="entry name" value="ENT"/>
    <property type="match status" value="1"/>
</dbReference>
<keyword evidence="4 7" id="KW-0812">Transmembrane</keyword>
<evidence type="ECO:0000256" key="5">
    <source>
        <dbReference type="ARBA" id="ARBA00022989"/>
    </source>
</evidence>
<feature type="transmembrane region" description="Helical" evidence="7">
    <location>
        <begin position="169"/>
        <end position="187"/>
    </location>
</feature>
<comment type="subcellular location">
    <subcellularLocation>
        <location evidence="1">Membrane</location>
        <topology evidence="1">Multi-pass membrane protein</topology>
    </subcellularLocation>
</comment>
<evidence type="ECO:0000256" key="2">
    <source>
        <dbReference type="ARBA" id="ARBA00007965"/>
    </source>
</evidence>
<dbReference type="Pfam" id="PF01733">
    <property type="entry name" value="Nucleoside_tran"/>
    <property type="match status" value="1"/>
</dbReference>
<organism evidence="8 9">
    <name type="scientific">Erythranthe guttata</name>
    <name type="common">Yellow monkey flower</name>
    <name type="synonym">Mimulus guttatus</name>
    <dbReference type="NCBI Taxonomy" id="4155"/>
    <lineage>
        <taxon>Eukaryota</taxon>
        <taxon>Viridiplantae</taxon>
        <taxon>Streptophyta</taxon>
        <taxon>Embryophyta</taxon>
        <taxon>Tracheophyta</taxon>
        <taxon>Spermatophyta</taxon>
        <taxon>Magnoliopsida</taxon>
        <taxon>eudicotyledons</taxon>
        <taxon>Gunneridae</taxon>
        <taxon>Pentapetalae</taxon>
        <taxon>asterids</taxon>
        <taxon>lamiids</taxon>
        <taxon>Lamiales</taxon>
        <taxon>Phrymaceae</taxon>
        <taxon>Erythranthe</taxon>
    </lineage>
</organism>
<feature type="transmembrane region" description="Helical" evidence="7">
    <location>
        <begin position="304"/>
        <end position="328"/>
    </location>
</feature>
<feature type="transmembrane region" description="Helical" evidence="7">
    <location>
        <begin position="76"/>
        <end position="95"/>
    </location>
</feature>
<keyword evidence="3" id="KW-0813">Transport</keyword>
<dbReference type="AlphaFoldDB" id="A0A022QXM5"/>
<feature type="transmembrane region" description="Helical" evidence="7">
    <location>
        <begin position="38"/>
        <end position="56"/>
    </location>
</feature>
<feature type="transmembrane region" description="Helical" evidence="7">
    <location>
        <begin position="365"/>
        <end position="387"/>
    </location>
</feature>
<feature type="transmembrane region" description="Helical" evidence="7">
    <location>
        <begin position="272"/>
        <end position="292"/>
    </location>
</feature>
<dbReference type="EMBL" id="KI631003">
    <property type="protein sequence ID" value="EYU31275.1"/>
    <property type="molecule type" value="Genomic_DNA"/>
</dbReference>
<feature type="transmembrane region" description="Helical" evidence="7">
    <location>
        <begin position="107"/>
        <end position="128"/>
    </location>
</feature>
<evidence type="ECO:0000256" key="4">
    <source>
        <dbReference type="ARBA" id="ARBA00022692"/>
    </source>
</evidence>
<evidence type="ECO:0000256" key="7">
    <source>
        <dbReference type="SAM" id="Phobius"/>
    </source>
</evidence>
<dbReference type="OrthoDB" id="1856718at2759"/>
<keyword evidence="5 7" id="KW-1133">Transmembrane helix</keyword>
<sequence>MGITITAAAAGGDSESAIHLIPKSTNNQEKIPKDSFHLAYIIYFTLGVGYLLPWNAFITAVDYFTYLYPGESIDRVFAIVYMLVGLTSLLFIIAFAHKSNSVVRINVGYALFLVALVSVPLIDVWYVAGRVGVYGGYYATVGVVALCGVADGLVQGGVVGNAGELPERYMQAVVAGTAASGVLVSILRVSTKAIYPQDADGLRQSANVYFIVSIVVMLLNIVFYNVAHRLPVVKYYKNLKSLAVTEEKEQKGDITGKLWRSTLWDIVGSVKWYGSGILIIYVVTLSIFPGSVTEDVHSDTLKDWYPIILIASYNVFDLIGKTLTPLYLMENAKAAIGASFGRLLFLPIFYVCLHGPDFFQTEIPVTILTCLLGLTNGYFTCVLMILAPKTVLLQHAETAGIVLVLYLVVGLAIGSVVSWLWVL</sequence>
<dbReference type="GO" id="GO:0005337">
    <property type="term" value="F:nucleoside transmembrane transporter activity"/>
    <property type="evidence" value="ECO:0000318"/>
    <property type="project" value="GO_Central"/>
</dbReference>
<keyword evidence="9" id="KW-1185">Reference proteome</keyword>
<accession>A0A022QXM5</accession>
<feature type="transmembrane region" description="Helical" evidence="7">
    <location>
        <begin position="208"/>
        <end position="227"/>
    </location>
</feature>
<dbReference type="KEGG" id="egt:105964844"/>
<dbReference type="OMA" id="GSPWTTK"/>
<keyword evidence="6 7" id="KW-0472">Membrane</keyword>
<dbReference type="InterPro" id="IPR002259">
    <property type="entry name" value="Eqnu_transpt"/>
</dbReference>
<dbReference type="PANTHER" id="PTHR10332:SF10">
    <property type="entry name" value="EQUILIBRATIVE NUCLEOSIDE TRANSPORTER 4"/>
    <property type="match status" value="1"/>
</dbReference>
<evidence type="ECO:0000256" key="1">
    <source>
        <dbReference type="ARBA" id="ARBA00004141"/>
    </source>
</evidence>
<dbReference type="PhylomeDB" id="A0A022QXM5"/>
<name>A0A022QXM5_ERYGU</name>
<comment type="similarity">
    <text evidence="2">Belongs to the SLC29A/ENT transporter (TC 2.A.57) family.</text>
</comment>
<evidence type="ECO:0000256" key="6">
    <source>
        <dbReference type="ARBA" id="ARBA00023136"/>
    </source>
</evidence>
<dbReference type="eggNOG" id="KOG1479">
    <property type="taxonomic scope" value="Eukaryota"/>
</dbReference>
<protein>
    <recommendedName>
        <fullName evidence="10">Equilibrative nucleoside transporter 1</fullName>
    </recommendedName>
</protein>
<gene>
    <name evidence="8" type="ORF">MIMGU_mgv1a006999mg</name>
</gene>
<dbReference type="Proteomes" id="UP000030748">
    <property type="component" value="Unassembled WGS sequence"/>
</dbReference>
<dbReference type="STRING" id="4155.A0A022QXM5"/>
<evidence type="ECO:0000256" key="3">
    <source>
        <dbReference type="ARBA" id="ARBA00022448"/>
    </source>
</evidence>
<proteinExistence type="inferred from homology"/>
<feature type="transmembrane region" description="Helical" evidence="7">
    <location>
        <begin position="334"/>
        <end position="353"/>
    </location>
</feature>